<dbReference type="EMBL" id="JASBWR010000019">
    <property type="protein sequence ID" value="KAJ9108599.1"/>
    <property type="molecule type" value="Genomic_DNA"/>
</dbReference>
<dbReference type="Proteomes" id="UP001241377">
    <property type="component" value="Unassembled WGS sequence"/>
</dbReference>
<accession>A0ACC2WBN2</accession>
<name>A0ACC2WBN2_9TREE</name>
<evidence type="ECO:0000313" key="2">
    <source>
        <dbReference type="Proteomes" id="UP001241377"/>
    </source>
</evidence>
<protein>
    <submittedName>
        <fullName evidence="1">Uncharacterized protein</fullName>
    </submittedName>
</protein>
<organism evidence="1 2">
    <name type="scientific">Naganishia cerealis</name>
    <dbReference type="NCBI Taxonomy" id="610337"/>
    <lineage>
        <taxon>Eukaryota</taxon>
        <taxon>Fungi</taxon>
        <taxon>Dikarya</taxon>
        <taxon>Basidiomycota</taxon>
        <taxon>Agaricomycotina</taxon>
        <taxon>Tremellomycetes</taxon>
        <taxon>Filobasidiales</taxon>
        <taxon>Filobasidiaceae</taxon>
        <taxon>Naganishia</taxon>
    </lineage>
</organism>
<evidence type="ECO:0000313" key="1">
    <source>
        <dbReference type="EMBL" id="KAJ9108599.1"/>
    </source>
</evidence>
<gene>
    <name evidence="1" type="ORF">QFC19_002316</name>
</gene>
<keyword evidence="2" id="KW-1185">Reference proteome</keyword>
<comment type="caution">
    <text evidence="1">The sequence shown here is derived from an EMBL/GenBank/DDBJ whole genome shotgun (WGS) entry which is preliminary data.</text>
</comment>
<proteinExistence type="predicted"/>
<sequence>MRTNTQLLAVATLGHLSAVSVNAVGATYDLIKTYQGESFFEDWSYYGNYDNLTNGDAIWVNSTVGTADPQLTYTTSSGNAIVKVDNTSTVAYNYKRNSVRLTSTDAYDIGSVWVMDALHVPYGCSVWPAFWSTGVGATWPATGEIDTFEGVNNQAGNQMALHTADGCNLVQDSSVPFTAAVNYTNCYVEANDNSGCTVIDGNSTSYGEAFATAGGGVWVTEFATDGISIWFFSRANIPDAVSSASSSIDTTKLGERTAFWSPNGCDIASFFKPQELVLDITLCGDWAGKAATLQSTGCAALTGTNTCYSTYVLDANNYDTAYFEIQYIKVYSTSSATNASAVLATAAATTARATTASSTSRASATASSTSGVERQIFVNCWTVAFFCLLGLSALL</sequence>
<reference evidence="1" key="1">
    <citation type="submission" date="2023-04" db="EMBL/GenBank/DDBJ databases">
        <title>Draft Genome sequencing of Naganishia species isolated from polar environments using Oxford Nanopore Technology.</title>
        <authorList>
            <person name="Leo P."/>
            <person name="Venkateswaran K."/>
        </authorList>
    </citation>
    <scope>NUCLEOTIDE SEQUENCE</scope>
    <source>
        <strain evidence="1">MNA-CCFEE 5261</strain>
    </source>
</reference>